<reference evidence="1 2" key="1">
    <citation type="submission" date="2017-02" db="EMBL/GenBank/DDBJ databases">
        <title>Paraburkholderia sophoroidis sp. nov. and Paraburkholderia steynii sp. nov. rhizobial symbionts of the fynbos legume Hypocalyptus sophoroides.</title>
        <authorList>
            <person name="Steenkamp E.T."/>
            <person name="Beukes C.W."/>
            <person name="Van Zyl E."/>
            <person name="Avontuur J."/>
            <person name="Chan W.Y."/>
            <person name="Hassen A."/>
            <person name="Palmer M."/>
            <person name="Mthombeni L."/>
            <person name="Phalane F."/>
            <person name="Sereme K."/>
            <person name="Venter S.N."/>
        </authorList>
    </citation>
    <scope>NUCLEOTIDE SEQUENCE [LARGE SCALE GENOMIC DNA]</scope>
    <source>
        <strain evidence="1 2">HC1.1ba</strain>
    </source>
</reference>
<evidence type="ECO:0000313" key="2">
    <source>
        <dbReference type="Proteomes" id="UP000294200"/>
    </source>
</evidence>
<organism evidence="1 2">
    <name type="scientific">Paraburkholderia steynii</name>
    <dbReference type="NCBI Taxonomy" id="1245441"/>
    <lineage>
        <taxon>Bacteria</taxon>
        <taxon>Pseudomonadati</taxon>
        <taxon>Pseudomonadota</taxon>
        <taxon>Betaproteobacteria</taxon>
        <taxon>Burkholderiales</taxon>
        <taxon>Burkholderiaceae</taxon>
        <taxon>Paraburkholderia</taxon>
    </lineage>
</organism>
<dbReference type="Proteomes" id="UP000294200">
    <property type="component" value="Unassembled WGS sequence"/>
</dbReference>
<keyword evidence="2" id="KW-1185">Reference proteome</keyword>
<dbReference type="AlphaFoldDB" id="A0A4R0WYK7"/>
<sequence length="72" mass="8071">MSDRAKGNNFEAQLLADGYLAEVEIALNETYGQEKFLGLVYRQPSWIAARKEQTEPRLYEPTAGVLGPLLTQ</sequence>
<comment type="caution">
    <text evidence="1">The sequence shown here is derived from an EMBL/GenBank/DDBJ whole genome shotgun (WGS) entry which is preliminary data.</text>
</comment>
<protein>
    <submittedName>
        <fullName evidence="1">Uncharacterized protein</fullName>
    </submittedName>
</protein>
<evidence type="ECO:0000313" key="1">
    <source>
        <dbReference type="EMBL" id="TCF99068.1"/>
    </source>
</evidence>
<accession>A0A4R0WYK7</accession>
<dbReference type="EMBL" id="MWML01001093">
    <property type="protein sequence ID" value="TCF99068.1"/>
    <property type="molecule type" value="Genomic_DNA"/>
</dbReference>
<proteinExistence type="predicted"/>
<name>A0A4R0WYK7_9BURK</name>
<gene>
    <name evidence="1" type="ORF">BZM27_54985</name>
</gene>